<accession>A0ABU4WND5</accession>
<feature type="coiled-coil region" evidence="4">
    <location>
        <begin position="607"/>
        <end position="634"/>
    </location>
</feature>
<dbReference type="RefSeq" id="WP_320325237.1">
    <property type="nucleotide sequence ID" value="NZ_JALBUS010000004.1"/>
</dbReference>
<protein>
    <recommendedName>
        <fullName evidence="3">Nuclease SbcCD subunit C</fullName>
    </recommendedName>
</protein>
<proteinExistence type="inferred from homology"/>
<keyword evidence="8" id="KW-1185">Reference proteome</keyword>
<feature type="domain" description="Rad50/SbcC-type AAA" evidence="6">
    <location>
        <begin position="6"/>
        <end position="208"/>
    </location>
</feature>
<feature type="coiled-coil region" evidence="4">
    <location>
        <begin position="237"/>
        <end position="312"/>
    </location>
</feature>
<dbReference type="PANTHER" id="PTHR32114">
    <property type="entry name" value="ABC TRANSPORTER ABCH.3"/>
    <property type="match status" value="1"/>
</dbReference>
<dbReference type="EMBL" id="JALBUS010000004">
    <property type="protein sequence ID" value="MDX8416924.1"/>
    <property type="molecule type" value="Genomic_DNA"/>
</dbReference>
<comment type="similarity">
    <text evidence="1">Belongs to the SMC family. SbcC subfamily.</text>
</comment>
<organism evidence="7 8">
    <name type="scientific">Absicoccus intestinalis</name>
    <dbReference type="NCBI Taxonomy" id="2926319"/>
    <lineage>
        <taxon>Bacteria</taxon>
        <taxon>Bacillati</taxon>
        <taxon>Bacillota</taxon>
        <taxon>Erysipelotrichia</taxon>
        <taxon>Erysipelotrichales</taxon>
        <taxon>Erysipelotrichaceae</taxon>
        <taxon>Absicoccus</taxon>
    </lineage>
</organism>
<evidence type="ECO:0000256" key="1">
    <source>
        <dbReference type="ARBA" id="ARBA00006930"/>
    </source>
</evidence>
<name>A0ABU4WND5_9FIRM</name>
<dbReference type="Pfam" id="PF13558">
    <property type="entry name" value="SbcC_Walker_B"/>
    <property type="match status" value="1"/>
</dbReference>
<sequence>MKPNTLTLCAFGSYAQTTTIDFDKPNQNLFLITGNTGSGKTTIFDALVFALYGQASSNNNKKMGAILQSQFSSYDTTPYVELTFTDHGQKYTIHRVPAHYQMYKRGPKKGQRKEKAENGSVSLIMPDGRVYPPKETNAKIEQIMGLSKEQFMQVAMIAQGEFMDVLRSHSDDKKAIFRKLFHTDLYQKIIDQANERKKQGENDLHQFQLRLFSEFEHFECDDPVLIANRQMIIDGKNNDLEAYIQQLQAALKSEKQESDRWNEKNQQAQKERDTYYTLFQQAIHLEEAYTSLSIANKKKAELERQKPNIQKQEDWIQKTEQAWHLHQLYQQYTQALNLYKEVETHLLQVKEKEPKLHERMIDLQTKEAQEKKQYESWMKGYHALEEQVQRARKTFGEIDHCDTLLKQVNDDQKQNVSDLKTLEEKRIRLKKDQERHQTILDTLKDLDVRKLQLENQKQELDAWDKDLDQMDELDAKIKMKQGDYTNIAFEHDQALISYHQVSNQFYDTQAGLLAAQLEPGKPCPVCGSCQHPHPASQQENTITKEEVNEQQALVQSLDTEREKMAYDIDAMTKKRQELSNQHEGDFTTAYQMYQDQWNQWQNDQKRFQKSTIEIEKMTSQIQDMETKILACQTRQQDLSLQKEKWQVQKETLKKATPFESLFQAEQQWQDKHGEMKNKKQAYETIHDDLEKVSNEWHRLATLKSKYEQELPQRKQWMESTQATFLKQQKEQPIDDWQTYVTQYTKEDVETWKRSVDTFKRSIIAIHTQIQDAQQLIKNRPRPDIKKMEETLRSIEETAKETSEHAVRSLSQFDNNQKTMQKIKAQWQQHQNTLHMYGMYDRLYRQLSGNIPGSRMDIETYVQRTYLARILDAANARFLEMSSGMFELRMKDVETAGEGKNRGLDFMVYSHVTGQTREVRTLSGGESFMAALSLALGMADEIQAHASGIQLDILFIDEGFGTLDDHARKQAIRVLQRMSTGTKMIGLISHVDELKQSIEDQLIVTKDDKGSHIRWQIS</sequence>
<gene>
    <name evidence="7" type="ORF">MOZ64_03585</name>
</gene>
<dbReference type="InterPro" id="IPR038729">
    <property type="entry name" value="Rad50/SbcC_AAA"/>
</dbReference>
<feature type="region of interest" description="Disordered" evidence="5">
    <location>
        <begin position="105"/>
        <end position="128"/>
    </location>
</feature>
<keyword evidence="4" id="KW-0175">Coiled coil</keyword>
<comment type="caution">
    <text evidence="7">The sequence shown here is derived from an EMBL/GenBank/DDBJ whole genome shotgun (WGS) entry which is preliminary data.</text>
</comment>
<evidence type="ECO:0000256" key="4">
    <source>
        <dbReference type="SAM" id="Coils"/>
    </source>
</evidence>
<dbReference type="Gene3D" id="3.40.50.300">
    <property type="entry name" value="P-loop containing nucleotide triphosphate hydrolases"/>
    <property type="match status" value="2"/>
</dbReference>
<evidence type="ECO:0000313" key="7">
    <source>
        <dbReference type="EMBL" id="MDX8416924.1"/>
    </source>
</evidence>
<reference evidence="7 8" key="1">
    <citation type="submission" date="2022-03" db="EMBL/GenBank/DDBJ databases">
        <title>Novel taxa within the pig intestine.</title>
        <authorList>
            <person name="Wylensek D."/>
            <person name="Bishof K."/>
            <person name="Afrizal A."/>
            <person name="Clavel T."/>
        </authorList>
    </citation>
    <scope>NUCLEOTIDE SEQUENCE [LARGE SCALE GENOMIC DNA]</scope>
    <source>
        <strain evidence="7 8">Cla-KB-P134</strain>
    </source>
</reference>
<evidence type="ECO:0000313" key="8">
    <source>
        <dbReference type="Proteomes" id="UP001285244"/>
    </source>
</evidence>
<dbReference type="InterPro" id="IPR027417">
    <property type="entry name" value="P-loop_NTPase"/>
</dbReference>
<evidence type="ECO:0000256" key="5">
    <source>
        <dbReference type="SAM" id="MobiDB-lite"/>
    </source>
</evidence>
<dbReference type="Pfam" id="PF13476">
    <property type="entry name" value="AAA_23"/>
    <property type="match status" value="1"/>
</dbReference>
<evidence type="ECO:0000256" key="3">
    <source>
        <dbReference type="ARBA" id="ARBA00013368"/>
    </source>
</evidence>
<evidence type="ECO:0000259" key="6">
    <source>
        <dbReference type="Pfam" id="PF13476"/>
    </source>
</evidence>
<evidence type="ECO:0000256" key="2">
    <source>
        <dbReference type="ARBA" id="ARBA00011322"/>
    </source>
</evidence>
<dbReference type="Proteomes" id="UP001285244">
    <property type="component" value="Unassembled WGS sequence"/>
</dbReference>
<dbReference type="PANTHER" id="PTHR32114:SF2">
    <property type="entry name" value="ABC TRANSPORTER ABCH.3"/>
    <property type="match status" value="1"/>
</dbReference>
<comment type="subunit">
    <text evidence="2">Heterodimer of SbcC and SbcD.</text>
</comment>
<feature type="coiled-coil region" evidence="4">
    <location>
        <begin position="419"/>
        <end position="473"/>
    </location>
</feature>
<dbReference type="SUPFAM" id="SSF52540">
    <property type="entry name" value="P-loop containing nucleoside triphosphate hydrolases"/>
    <property type="match status" value="1"/>
</dbReference>